<dbReference type="AlphaFoldDB" id="A0A1I7Z6B9"/>
<feature type="region of interest" description="Disordered" evidence="1">
    <location>
        <begin position="1"/>
        <end position="27"/>
    </location>
</feature>
<feature type="region of interest" description="Disordered" evidence="1">
    <location>
        <begin position="178"/>
        <end position="199"/>
    </location>
</feature>
<evidence type="ECO:0000256" key="1">
    <source>
        <dbReference type="SAM" id="MobiDB-lite"/>
    </source>
</evidence>
<keyword evidence="2" id="KW-0812">Transmembrane</keyword>
<keyword evidence="2" id="KW-0472">Membrane</keyword>
<evidence type="ECO:0000313" key="3">
    <source>
        <dbReference type="Proteomes" id="UP000095287"/>
    </source>
</evidence>
<sequence length="199" mass="22731">MDYPTHEQTKGAEEVGKGDEGLSSSRRRARVIAQRTVCRCKSDRVGSRRRKCKPSCVNIKPFVLSFTAFVFTLSDVYVYVLVLVKKWIKKCISKNQCNMKDLSIESNLDLFTFYRSNELFYKEVMSCCGLYLWCLAALASNSRLSAVDKIQGELRRQNRPILDSRGVRSLTLFATPRHPVKSRSSSDQRSVKVQDSVMI</sequence>
<evidence type="ECO:0000256" key="2">
    <source>
        <dbReference type="SAM" id="Phobius"/>
    </source>
</evidence>
<protein>
    <submittedName>
        <fullName evidence="4">G_PROTEIN_RECEP_F1_2 domain-containing protein</fullName>
    </submittedName>
</protein>
<evidence type="ECO:0000313" key="4">
    <source>
        <dbReference type="WBParaSite" id="L893_g23214.t1"/>
    </source>
</evidence>
<proteinExistence type="predicted"/>
<organism evidence="3 4">
    <name type="scientific">Steinernema glaseri</name>
    <dbReference type="NCBI Taxonomy" id="37863"/>
    <lineage>
        <taxon>Eukaryota</taxon>
        <taxon>Metazoa</taxon>
        <taxon>Ecdysozoa</taxon>
        <taxon>Nematoda</taxon>
        <taxon>Chromadorea</taxon>
        <taxon>Rhabditida</taxon>
        <taxon>Tylenchina</taxon>
        <taxon>Panagrolaimomorpha</taxon>
        <taxon>Strongyloidoidea</taxon>
        <taxon>Steinernematidae</taxon>
        <taxon>Steinernema</taxon>
    </lineage>
</organism>
<keyword evidence="3" id="KW-1185">Reference proteome</keyword>
<reference evidence="4" key="1">
    <citation type="submission" date="2016-11" db="UniProtKB">
        <authorList>
            <consortium name="WormBaseParasite"/>
        </authorList>
    </citation>
    <scope>IDENTIFICATION</scope>
</reference>
<feature type="compositionally biased region" description="Basic and acidic residues" evidence="1">
    <location>
        <begin position="1"/>
        <end position="20"/>
    </location>
</feature>
<dbReference type="Proteomes" id="UP000095287">
    <property type="component" value="Unplaced"/>
</dbReference>
<dbReference type="WBParaSite" id="L893_g23214.t1">
    <property type="protein sequence ID" value="L893_g23214.t1"/>
    <property type="gene ID" value="L893_g23214"/>
</dbReference>
<accession>A0A1I7Z6B9</accession>
<feature type="transmembrane region" description="Helical" evidence="2">
    <location>
        <begin position="62"/>
        <end position="84"/>
    </location>
</feature>
<keyword evidence="2" id="KW-1133">Transmembrane helix</keyword>
<name>A0A1I7Z6B9_9BILA</name>